<dbReference type="InterPro" id="IPR000084">
    <property type="entry name" value="PE-PGRS_N"/>
</dbReference>
<feature type="region of interest" description="Disordered" evidence="1">
    <location>
        <begin position="438"/>
        <end position="473"/>
    </location>
</feature>
<dbReference type="RefSeq" id="WP_169718565.1">
    <property type="nucleotide sequence ID" value="NZ_CSTD01000004.1"/>
</dbReference>
<dbReference type="Gene3D" id="1.10.287.850">
    <property type="entry name" value="HP0062-like domain"/>
    <property type="match status" value="1"/>
</dbReference>
<sequence length="473" mass="48269">MPLLSVTPEVVSAASENLQEIGSSVRSATAAAEAQTAVIAAPAADEVSAAITALFGTHAQEFQAASSRAAAFGENFAATLRSSLHEYLSAEAANVGQILSNDARQFLSTEATVLPQNLLKGIGTGQATVGGAAAKPPAEYYYPWGNKGLQTSFFGTISLPITSLGNNVAALLLTPGQPYALGNQIAPYLNGKPIITYSFTSGADDSGNILFSGSVTTPGGYGIGLVADTLTSNYGENLSLPVVGKESVTANVGAGIYGATGYVFGAGGGVVANTQQGIYAASVGGELPVVGGGGQALVQYNSGTGVSFAGSVSAPLDLAGVSVQANPGVGFYNATANIGGVFGSGDSVTWQPNVGFTTTGVMSGLTISDPSEDINDLLGGNGLLSGGVPNTGNLTPNEQLWQNYDNQLNQWDQAVNTWDDKYEANLTWLEKNDDNLEYQEYGLGPEPYPNLGPEPPAPGPYPVEPTPPDVPDD</sequence>
<name>A0A0U0WCE7_MYCBE</name>
<dbReference type="EMBL" id="CSTD01000004">
    <property type="protein sequence ID" value="CPR12262.1"/>
    <property type="molecule type" value="Genomic_DNA"/>
</dbReference>
<reference evidence="3 4" key="1">
    <citation type="submission" date="2015-03" db="EMBL/GenBank/DDBJ databases">
        <authorList>
            <person name="Murphy D."/>
        </authorList>
    </citation>
    <scope>NUCLEOTIDE SEQUENCE [LARGE SCALE GENOMIC DNA]</scope>
    <source>
        <strain evidence="3 4">DSM 44277</strain>
    </source>
</reference>
<evidence type="ECO:0000256" key="1">
    <source>
        <dbReference type="SAM" id="MobiDB-lite"/>
    </source>
</evidence>
<evidence type="ECO:0000313" key="3">
    <source>
        <dbReference type="EMBL" id="CPR12262.1"/>
    </source>
</evidence>
<proteinExistence type="predicted"/>
<dbReference type="Pfam" id="PF00934">
    <property type="entry name" value="PE"/>
    <property type="match status" value="1"/>
</dbReference>
<evidence type="ECO:0000313" key="4">
    <source>
        <dbReference type="Proteomes" id="UP000198875"/>
    </source>
</evidence>
<dbReference type="AlphaFoldDB" id="A0A0U0WCE7"/>
<feature type="domain" description="PE" evidence="2">
    <location>
        <begin position="4"/>
        <end position="94"/>
    </location>
</feature>
<organism evidence="3 4">
    <name type="scientific">Mycobacterium bohemicum DSM 44277</name>
    <dbReference type="NCBI Taxonomy" id="1236609"/>
    <lineage>
        <taxon>Bacteria</taxon>
        <taxon>Bacillati</taxon>
        <taxon>Actinomycetota</taxon>
        <taxon>Actinomycetes</taxon>
        <taxon>Mycobacteriales</taxon>
        <taxon>Mycobacteriaceae</taxon>
        <taxon>Mycobacterium</taxon>
    </lineage>
</organism>
<dbReference type="Proteomes" id="UP000198875">
    <property type="component" value="Unassembled WGS sequence"/>
</dbReference>
<protein>
    <submittedName>
        <fullName evidence="3">PE-PGRS family protein</fullName>
    </submittedName>
</protein>
<evidence type="ECO:0000259" key="2">
    <source>
        <dbReference type="Pfam" id="PF00934"/>
    </source>
</evidence>
<dbReference type="SUPFAM" id="SSF140459">
    <property type="entry name" value="PE/PPE dimer-like"/>
    <property type="match status" value="1"/>
</dbReference>
<accession>A0A0U0WCE7</accession>
<gene>
    <name evidence="3" type="primary">PE_PGRS28</name>
    <name evidence="3" type="ORF">BN971_03556</name>
</gene>
<feature type="compositionally biased region" description="Pro residues" evidence="1">
    <location>
        <begin position="446"/>
        <end position="473"/>
    </location>
</feature>
<dbReference type="InterPro" id="IPR038332">
    <property type="entry name" value="PPE_sf"/>
</dbReference>